<dbReference type="InterPro" id="IPR001206">
    <property type="entry name" value="Diacylglycerol_kinase_cat_dom"/>
</dbReference>
<keyword evidence="7" id="KW-0594">Phospholipid biosynthesis</keyword>
<dbReference type="RefSeq" id="WP_380138255.1">
    <property type="nucleotide sequence ID" value="NZ_JBHLUI010000009.1"/>
</dbReference>
<evidence type="ECO:0000256" key="6">
    <source>
        <dbReference type="ARBA" id="ARBA00022840"/>
    </source>
</evidence>
<dbReference type="Proteomes" id="UP001589748">
    <property type="component" value="Unassembled WGS sequence"/>
</dbReference>
<dbReference type="Gene3D" id="3.40.50.10330">
    <property type="entry name" value="Probable inorganic polyphosphate/atp-NAD kinase, domain 1"/>
    <property type="match status" value="1"/>
</dbReference>
<organism evidence="11 12">
    <name type="scientific">Kineococcus gynurae</name>
    <dbReference type="NCBI Taxonomy" id="452979"/>
    <lineage>
        <taxon>Bacteria</taxon>
        <taxon>Bacillati</taxon>
        <taxon>Actinomycetota</taxon>
        <taxon>Actinomycetes</taxon>
        <taxon>Kineosporiales</taxon>
        <taxon>Kineosporiaceae</taxon>
        <taxon>Kineococcus</taxon>
    </lineage>
</organism>
<evidence type="ECO:0000259" key="10">
    <source>
        <dbReference type="PROSITE" id="PS50146"/>
    </source>
</evidence>
<protein>
    <submittedName>
        <fullName evidence="11">Diacylglycerol/lipid kinase family protein</fullName>
        <ecNumber evidence="11">2.7.1.-</ecNumber>
    </submittedName>
</protein>
<keyword evidence="12" id="KW-1185">Reference proteome</keyword>
<dbReference type="GO" id="GO:0016301">
    <property type="term" value="F:kinase activity"/>
    <property type="evidence" value="ECO:0007669"/>
    <property type="project" value="UniProtKB-KW"/>
</dbReference>
<dbReference type="Pfam" id="PF00781">
    <property type="entry name" value="DAGK_cat"/>
    <property type="match status" value="1"/>
</dbReference>
<dbReference type="EMBL" id="JBHMDM010000003">
    <property type="protein sequence ID" value="MFB9376489.1"/>
    <property type="molecule type" value="Genomic_DNA"/>
</dbReference>
<keyword evidence="8" id="KW-1208">Phospholipid metabolism</keyword>
<proteinExistence type="inferred from homology"/>
<dbReference type="Gene3D" id="2.60.200.40">
    <property type="match status" value="1"/>
</dbReference>
<sequence length="316" mass="32784">MTIGLLVNPAAGRGAGRRAGERVRAEVRAGGHTVLDLSGGDLATATARVRANADELDALVVVGGDGLVHAAVQAVADTGVALGIVAAGTGNDIARGLDLPLGAPERGTALVLEALAAGRVRELDAVRVGSDDPGVGPFWYVSALASGVDALVNERANRWRFPRGPARYTLAAVRELVTVRPLPLRLVLDPGPHEHVVEQDVLLVALANTRSYGGGLTMAPGADPTDGVLQVVVVDALSGPAALRVLPRVRSGGHLNHPAVHVHRARRVRLEPGEDTAVLRRGERPARRPLPHADGEPLAPLPLTCEVVRGALRVLA</sequence>
<evidence type="ECO:0000256" key="4">
    <source>
        <dbReference type="ARBA" id="ARBA00022741"/>
    </source>
</evidence>
<dbReference type="PROSITE" id="PS50146">
    <property type="entry name" value="DAGK"/>
    <property type="match status" value="1"/>
</dbReference>
<comment type="caution">
    <text evidence="11">The sequence shown here is derived from an EMBL/GenBank/DDBJ whole genome shotgun (WGS) entry which is preliminary data.</text>
</comment>
<evidence type="ECO:0000256" key="9">
    <source>
        <dbReference type="SAM" id="MobiDB-lite"/>
    </source>
</evidence>
<comment type="cofactor">
    <cofactor evidence="1">
        <name>Mg(2+)</name>
        <dbReference type="ChEBI" id="CHEBI:18420"/>
    </cofactor>
</comment>
<keyword evidence="7" id="KW-0444">Lipid biosynthesis</keyword>
<gene>
    <name evidence="11" type="ORF">ACFFVI_05870</name>
</gene>
<evidence type="ECO:0000256" key="5">
    <source>
        <dbReference type="ARBA" id="ARBA00022777"/>
    </source>
</evidence>
<keyword evidence="4" id="KW-0547">Nucleotide-binding</keyword>
<keyword evidence="5 11" id="KW-0418">Kinase</keyword>
<evidence type="ECO:0000256" key="8">
    <source>
        <dbReference type="ARBA" id="ARBA00023264"/>
    </source>
</evidence>
<dbReference type="PANTHER" id="PTHR12358">
    <property type="entry name" value="SPHINGOSINE KINASE"/>
    <property type="match status" value="1"/>
</dbReference>
<feature type="compositionally biased region" description="Basic and acidic residues" evidence="9">
    <location>
        <begin position="280"/>
        <end position="295"/>
    </location>
</feature>
<dbReference type="PANTHER" id="PTHR12358:SF54">
    <property type="entry name" value="SPHINGOSINE KINASE RELATED PROTEIN"/>
    <property type="match status" value="1"/>
</dbReference>
<evidence type="ECO:0000256" key="7">
    <source>
        <dbReference type="ARBA" id="ARBA00023209"/>
    </source>
</evidence>
<keyword evidence="3 11" id="KW-0808">Transferase</keyword>
<dbReference type="EC" id="2.7.1.-" evidence="11"/>
<reference evidence="11 12" key="1">
    <citation type="submission" date="2024-09" db="EMBL/GenBank/DDBJ databases">
        <authorList>
            <person name="Sun Q."/>
            <person name="Mori K."/>
        </authorList>
    </citation>
    <scope>NUCLEOTIDE SEQUENCE [LARGE SCALE GENOMIC DNA]</scope>
    <source>
        <strain evidence="11 12">TISTR 1856</strain>
    </source>
</reference>
<name>A0ABV5LQW3_9ACTN</name>
<dbReference type="SUPFAM" id="SSF111331">
    <property type="entry name" value="NAD kinase/diacylglycerol kinase-like"/>
    <property type="match status" value="1"/>
</dbReference>
<dbReference type="SMART" id="SM00046">
    <property type="entry name" value="DAGKc"/>
    <property type="match status" value="1"/>
</dbReference>
<feature type="region of interest" description="Disordered" evidence="9">
    <location>
        <begin position="280"/>
        <end position="299"/>
    </location>
</feature>
<evidence type="ECO:0000313" key="12">
    <source>
        <dbReference type="Proteomes" id="UP001589748"/>
    </source>
</evidence>
<evidence type="ECO:0000256" key="3">
    <source>
        <dbReference type="ARBA" id="ARBA00022679"/>
    </source>
</evidence>
<comment type="similarity">
    <text evidence="2">Belongs to the diacylglycerol/lipid kinase family.</text>
</comment>
<dbReference type="InterPro" id="IPR016064">
    <property type="entry name" value="NAD/diacylglycerol_kinase_sf"/>
</dbReference>
<dbReference type="InterPro" id="IPR050187">
    <property type="entry name" value="Lipid_Phosphate_FormReg"/>
</dbReference>
<evidence type="ECO:0000256" key="2">
    <source>
        <dbReference type="ARBA" id="ARBA00005983"/>
    </source>
</evidence>
<evidence type="ECO:0000256" key="1">
    <source>
        <dbReference type="ARBA" id="ARBA00001946"/>
    </source>
</evidence>
<keyword evidence="7" id="KW-0443">Lipid metabolism</keyword>
<feature type="domain" description="DAGKc" evidence="10">
    <location>
        <begin position="1"/>
        <end position="132"/>
    </location>
</feature>
<dbReference type="InterPro" id="IPR045540">
    <property type="entry name" value="YegS/DAGK_C"/>
</dbReference>
<keyword evidence="6" id="KW-0067">ATP-binding</keyword>
<evidence type="ECO:0000313" key="11">
    <source>
        <dbReference type="EMBL" id="MFB9376489.1"/>
    </source>
</evidence>
<dbReference type="Pfam" id="PF19279">
    <property type="entry name" value="YegS_C"/>
    <property type="match status" value="1"/>
</dbReference>
<dbReference type="InterPro" id="IPR017438">
    <property type="entry name" value="ATP-NAD_kinase_N"/>
</dbReference>
<accession>A0ABV5LQW3</accession>